<evidence type="ECO:0000313" key="1">
    <source>
        <dbReference type="EMBL" id="OHT16509.1"/>
    </source>
</evidence>
<keyword evidence="2" id="KW-1185">Reference proteome</keyword>
<accession>A0A1J4L3L3</accession>
<gene>
    <name evidence="1" type="ORF">TRFO_41761</name>
</gene>
<dbReference type="GeneID" id="94848672"/>
<dbReference type="EMBL" id="MLAK01000104">
    <property type="protein sequence ID" value="OHT16509.1"/>
    <property type="molecule type" value="Genomic_DNA"/>
</dbReference>
<organism evidence="1 2">
    <name type="scientific">Tritrichomonas foetus</name>
    <dbReference type="NCBI Taxonomy" id="1144522"/>
    <lineage>
        <taxon>Eukaryota</taxon>
        <taxon>Metamonada</taxon>
        <taxon>Parabasalia</taxon>
        <taxon>Tritrichomonadida</taxon>
        <taxon>Tritrichomonadidae</taxon>
        <taxon>Tritrichomonas</taxon>
    </lineage>
</organism>
<proteinExistence type="predicted"/>
<dbReference type="RefSeq" id="XP_068369645.1">
    <property type="nucleotide sequence ID" value="XM_068513968.1"/>
</dbReference>
<protein>
    <submittedName>
        <fullName evidence="1">Uncharacterized protein</fullName>
    </submittedName>
</protein>
<dbReference type="AlphaFoldDB" id="A0A1J4L3L3"/>
<comment type="caution">
    <text evidence="1">The sequence shown here is derived from an EMBL/GenBank/DDBJ whole genome shotgun (WGS) entry which is preliminary data.</text>
</comment>
<dbReference type="VEuPathDB" id="TrichDB:TRFO_41761"/>
<sequence length="132" mass="15281">MVYVAPLEALIRAVNTTIVMIDDLKKGGSVNFSRLSTMTEEHLNGQLRSSYRRNNSFEVIMSFLSRYNLSMGFLQKRKIDIRNKTRDYQDGITYTDNIEYATILLKSEDENSIIESLFRICGFYCDLLLDEA</sequence>
<reference evidence="1" key="1">
    <citation type="submission" date="2016-10" db="EMBL/GenBank/DDBJ databases">
        <authorList>
            <person name="Benchimol M."/>
            <person name="Almeida L.G."/>
            <person name="Vasconcelos A.T."/>
            <person name="Perreira-Neves A."/>
            <person name="Rosa I.A."/>
            <person name="Tasca T."/>
            <person name="Bogo M.R."/>
            <person name="de Souza W."/>
        </authorList>
    </citation>
    <scope>NUCLEOTIDE SEQUENCE [LARGE SCALE GENOMIC DNA]</scope>
    <source>
        <strain evidence="1">K</strain>
    </source>
</reference>
<evidence type="ECO:0000313" key="2">
    <source>
        <dbReference type="Proteomes" id="UP000179807"/>
    </source>
</evidence>
<dbReference type="Proteomes" id="UP000179807">
    <property type="component" value="Unassembled WGS sequence"/>
</dbReference>
<name>A0A1J4L3L3_9EUKA</name>